<dbReference type="CDD" id="cd13865">
    <property type="entry name" value="CuRO_1_LCC_like_3"/>
    <property type="match status" value="1"/>
</dbReference>
<dbReference type="Proteomes" id="UP000054715">
    <property type="component" value="Unassembled WGS sequence"/>
</dbReference>
<dbReference type="GO" id="GO:0016491">
    <property type="term" value="F:oxidoreductase activity"/>
    <property type="evidence" value="ECO:0007669"/>
    <property type="project" value="UniProtKB-KW"/>
</dbReference>
<reference evidence="8 9" key="1">
    <citation type="submission" date="2015-11" db="EMBL/GenBank/DDBJ databases">
        <title>Genomic analysis of 38 Legionella species identifies large and diverse effector repertoires.</title>
        <authorList>
            <person name="Burstein D."/>
            <person name="Amaro F."/>
            <person name="Zusman T."/>
            <person name="Lifshitz Z."/>
            <person name="Cohen O."/>
            <person name="Gilbert J.A."/>
            <person name="Pupko T."/>
            <person name="Shuman H.A."/>
            <person name="Segal G."/>
        </authorList>
    </citation>
    <scope>NUCLEOTIDE SEQUENCE [LARGE SCALE GENOMIC DNA]</scope>
    <source>
        <strain evidence="8 9">JA-26-G1-E2</strain>
    </source>
</reference>
<dbReference type="Pfam" id="PF07732">
    <property type="entry name" value="Cu-oxidase_3"/>
    <property type="match status" value="1"/>
</dbReference>
<dbReference type="CDD" id="cd13896">
    <property type="entry name" value="CuRO_3_CopA"/>
    <property type="match status" value="1"/>
</dbReference>
<dbReference type="InterPro" id="IPR008972">
    <property type="entry name" value="Cupredoxin"/>
</dbReference>
<dbReference type="InterPro" id="IPR033138">
    <property type="entry name" value="Cu_oxidase_CS"/>
</dbReference>
<dbReference type="Pfam" id="PF07731">
    <property type="entry name" value="Cu-oxidase_2"/>
    <property type="match status" value="1"/>
</dbReference>
<evidence type="ECO:0000259" key="7">
    <source>
        <dbReference type="Pfam" id="PF07732"/>
    </source>
</evidence>
<dbReference type="CDD" id="cd13887">
    <property type="entry name" value="CuRO_2_MCO_like_2"/>
    <property type="match status" value="1"/>
</dbReference>
<feature type="chain" id="PRO_5006914096" evidence="4">
    <location>
        <begin position="28"/>
        <end position="505"/>
    </location>
</feature>
<feature type="domain" description="Plastocyanin-like" evidence="6">
    <location>
        <begin position="374"/>
        <end position="484"/>
    </location>
</feature>
<evidence type="ECO:0000256" key="3">
    <source>
        <dbReference type="ARBA" id="ARBA00023008"/>
    </source>
</evidence>
<dbReference type="Pfam" id="PF00394">
    <property type="entry name" value="Cu-oxidase"/>
    <property type="match status" value="1"/>
</dbReference>
<feature type="signal peptide" evidence="4">
    <location>
        <begin position="1"/>
        <end position="27"/>
    </location>
</feature>
<dbReference type="InterPro" id="IPR011707">
    <property type="entry name" value="Cu-oxidase-like_N"/>
</dbReference>
<organism evidence="8 9">
    <name type="scientific">Legionella jamestowniensis</name>
    <dbReference type="NCBI Taxonomy" id="455"/>
    <lineage>
        <taxon>Bacteria</taxon>
        <taxon>Pseudomonadati</taxon>
        <taxon>Pseudomonadota</taxon>
        <taxon>Gammaproteobacteria</taxon>
        <taxon>Legionellales</taxon>
        <taxon>Legionellaceae</taxon>
        <taxon>Legionella</taxon>
    </lineage>
</organism>
<gene>
    <name evidence="8" type="primary">cueO</name>
    <name evidence="8" type="ORF">Ljam_1442</name>
</gene>
<dbReference type="InterPro" id="IPR002355">
    <property type="entry name" value="Cu_oxidase_Cu_BS"/>
</dbReference>
<name>A0A0W0UHB7_9GAMM</name>
<dbReference type="GO" id="GO:0005507">
    <property type="term" value="F:copper ion binding"/>
    <property type="evidence" value="ECO:0007669"/>
    <property type="project" value="InterPro"/>
</dbReference>
<dbReference type="PANTHER" id="PTHR11709:SF394">
    <property type="entry name" value="FI03373P-RELATED"/>
    <property type="match status" value="1"/>
</dbReference>
<dbReference type="EMBL" id="LNYG01000013">
    <property type="protein sequence ID" value="KTD07247.1"/>
    <property type="molecule type" value="Genomic_DNA"/>
</dbReference>
<dbReference type="PROSITE" id="PS00079">
    <property type="entry name" value="MULTICOPPER_OXIDASE1"/>
    <property type="match status" value="1"/>
</dbReference>
<evidence type="ECO:0000259" key="6">
    <source>
        <dbReference type="Pfam" id="PF07731"/>
    </source>
</evidence>
<evidence type="ECO:0000313" key="8">
    <source>
        <dbReference type="EMBL" id="KTD07247.1"/>
    </source>
</evidence>
<evidence type="ECO:0000313" key="9">
    <source>
        <dbReference type="Proteomes" id="UP000054715"/>
    </source>
</evidence>
<evidence type="ECO:0000256" key="1">
    <source>
        <dbReference type="ARBA" id="ARBA00022723"/>
    </source>
</evidence>
<dbReference type="AlphaFoldDB" id="A0A0W0UHB7"/>
<feature type="domain" description="Plastocyanin-like" evidence="5">
    <location>
        <begin position="225"/>
        <end position="324"/>
    </location>
</feature>
<evidence type="ECO:0000259" key="5">
    <source>
        <dbReference type="Pfam" id="PF00394"/>
    </source>
</evidence>
<evidence type="ECO:0000256" key="2">
    <source>
        <dbReference type="ARBA" id="ARBA00023002"/>
    </source>
</evidence>
<comment type="caution">
    <text evidence="8">The sequence shown here is derived from an EMBL/GenBank/DDBJ whole genome shotgun (WGS) entry which is preliminary data.</text>
</comment>
<accession>A0A0W0UHB7</accession>
<proteinExistence type="predicted"/>
<dbReference type="InterPro" id="IPR045087">
    <property type="entry name" value="Cu-oxidase_fam"/>
</dbReference>
<sequence>MNRLWKACACSVACISTLLFYPLATFAKPATSLSESSQTVIEVSDKQFQLNEKSKATKAFELLFINPDGSTTKEGYFGTKGELFNVLVVNKTAEPITIHWHGLILPNPQDGVPGVTQTPIKPGESRPYQYKLVQSGTYWMHSHEGFQEQQQLSAPFIIYDSDKKNHDTEEVIMFLEDFTYQNPWKLFKTLRNAKVPVEKISKPNDKNRQSTMSMKMDTDYNDIDYDAFLTNKTTLENPQVKPVTAGQTVRLRIINASTSTNYEINLGKLKGSLIAVDGERVKPIDGSQFPIGIGNRLDILVRVPNEGGVFPILAQAEGTNKQTGLIIATVNQPIPKFSSIASETSGRIPYYELEKQLQSLNPLPNKKGDISLNYTLQGSMQGYRWTMNNESWPHVIPLIITKGQRVEMIFTNKNTMSHPMHLHGHVFHVTEIDGVKLTNGAMRDTVLVQPDSTIKIQFDADNPGIWLMHCHNLYHFMGGMGTTIEYANYPRPLFYLETIGQATKK</sequence>
<feature type="domain" description="Plastocyanin-like" evidence="7">
    <location>
        <begin position="80"/>
        <end position="161"/>
    </location>
</feature>
<keyword evidence="4" id="KW-0732">Signal</keyword>
<dbReference type="PATRIC" id="fig|455.5.peg.1524"/>
<dbReference type="Gene3D" id="2.60.40.420">
    <property type="entry name" value="Cupredoxins - blue copper proteins"/>
    <property type="match status" value="3"/>
</dbReference>
<evidence type="ECO:0000256" key="4">
    <source>
        <dbReference type="SAM" id="SignalP"/>
    </source>
</evidence>
<protein>
    <submittedName>
        <fullName evidence="8">Multicopper oxidase</fullName>
    </submittedName>
</protein>
<dbReference type="OrthoDB" id="9757546at2"/>
<dbReference type="InterPro" id="IPR034279">
    <property type="entry name" value="CuRO_3_CopA"/>
</dbReference>
<dbReference type="SUPFAM" id="SSF49503">
    <property type="entry name" value="Cupredoxins"/>
    <property type="match status" value="3"/>
</dbReference>
<dbReference type="RefSeq" id="WP_058449448.1">
    <property type="nucleotide sequence ID" value="NZ_CAAAJF010000005.1"/>
</dbReference>
<dbReference type="PANTHER" id="PTHR11709">
    <property type="entry name" value="MULTI-COPPER OXIDASE"/>
    <property type="match status" value="1"/>
</dbReference>
<dbReference type="InterPro" id="IPR001117">
    <property type="entry name" value="Cu-oxidase_2nd"/>
</dbReference>
<keyword evidence="2" id="KW-0560">Oxidoreductase</keyword>
<dbReference type="STRING" id="455.Ljam_1442"/>
<dbReference type="PROSITE" id="PS00080">
    <property type="entry name" value="MULTICOPPER_OXIDASE2"/>
    <property type="match status" value="1"/>
</dbReference>
<dbReference type="InterPro" id="IPR011706">
    <property type="entry name" value="Cu-oxidase_C"/>
</dbReference>
<keyword evidence="3" id="KW-0186">Copper</keyword>
<keyword evidence="1" id="KW-0479">Metal-binding</keyword>